<dbReference type="EMBL" id="ATNM01000013">
    <property type="protein sequence ID" value="EPR71594.1"/>
    <property type="molecule type" value="Genomic_DNA"/>
</dbReference>
<comment type="caution">
    <text evidence="1">The sequence shown here is derived from an EMBL/GenBank/DDBJ whole genome shotgun (WGS) entry which is preliminary data.</text>
</comment>
<dbReference type="AlphaFoldDB" id="S7WXU8"/>
<gene>
    <name evidence="1" type="ORF">ADICYQ_0262</name>
</gene>
<evidence type="ECO:0000313" key="2">
    <source>
        <dbReference type="Proteomes" id="UP000014974"/>
    </source>
</evidence>
<dbReference type="STRING" id="641524.ADICYQ_0262"/>
<reference evidence="1 2" key="1">
    <citation type="journal article" date="2013" name="Genome Announc.">
        <title>Draft Genome Sequence of Cyclobacterium qasimii Strain M12-11BT, Isolated from Arctic Marine Sediment.</title>
        <authorList>
            <person name="Shivaji S."/>
            <person name="Ara S."/>
            <person name="Singh A."/>
            <person name="Kumar Pinnaka A."/>
        </authorList>
    </citation>
    <scope>NUCLEOTIDE SEQUENCE [LARGE SCALE GENOMIC DNA]</scope>
    <source>
        <strain evidence="1 2">M12-11B</strain>
    </source>
</reference>
<organism evidence="1 2">
    <name type="scientific">Cyclobacterium qasimii M12-11B</name>
    <dbReference type="NCBI Taxonomy" id="641524"/>
    <lineage>
        <taxon>Bacteria</taxon>
        <taxon>Pseudomonadati</taxon>
        <taxon>Bacteroidota</taxon>
        <taxon>Cytophagia</taxon>
        <taxon>Cytophagales</taxon>
        <taxon>Cyclobacteriaceae</taxon>
        <taxon>Cyclobacterium</taxon>
    </lineage>
</organism>
<evidence type="ECO:0000313" key="1">
    <source>
        <dbReference type="EMBL" id="EPR71594.1"/>
    </source>
</evidence>
<sequence>MILFYSIKKGKVSRYFFNHLLSFLKGWENHALGVFSAR</sequence>
<dbReference type="Proteomes" id="UP000014974">
    <property type="component" value="Unassembled WGS sequence"/>
</dbReference>
<proteinExistence type="predicted"/>
<name>S7WXU8_9BACT</name>
<accession>S7WXU8</accession>
<protein>
    <submittedName>
        <fullName evidence="1">Uncharacterized protein</fullName>
    </submittedName>
</protein>